<sequence>MNEVALRGCFQSLYLPTRIRRCLNAGQDAVKPRLGATERTIPIIFESGFLISDATAGAAGIKLTCMGPKRREEVLTRESRAANFAFKAVAPVGPPAPKLG</sequence>
<protein>
    <submittedName>
        <fullName evidence="1">Uncharacterized protein</fullName>
    </submittedName>
</protein>
<dbReference type="RefSeq" id="XP_045291529.1">
    <property type="nucleotide sequence ID" value="XM_045427554.1"/>
</dbReference>
<evidence type="ECO:0000313" key="1">
    <source>
        <dbReference type="EMBL" id="EEH11049.1"/>
    </source>
</evidence>
<dbReference type="Proteomes" id="UP000001631">
    <property type="component" value="Unassembled WGS sequence"/>
</dbReference>
<gene>
    <name evidence="1" type="ORF">HCBG_00504</name>
</gene>
<dbReference type="GeneID" id="69033521"/>
<name>C0NBK8_AJECG</name>
<dbReference type="AlphaFoldDB" id="C0NBK8"/>
<reference evidence="1" key="1">
    <citation type="submission" date="2009-02" db="EMBL/GenBank/DDBJ databases">
        <title>The Genome Sequence of Ajellomyces capsulatus strain G186AR.</title>
        <authorList>
            <consortium name="The Broad Institute Genome Sequencing Platform"/>
            <person name="Champion M."/>
            <person name="Cuomo C."/>
            <person name="Ma L.-J."/>
            <person name="Henn M.R."/>
            <person name="Sil A."/>
            <person name="Goldman B."/>
            <person name="Young S.K."/>
            <person name="Kodira C.D."/>
            <person name="Zeng Q."/>
            <person name="Koehrsen M."/>
            <person name="Alvarado L."/>
            <person name="Berlin A."/>
            <person name="Borenstein D."/>
            <person name="Chen Z."/>
            <person name="Engels R."/>
            <person name="Freedman E."/>
            <person name="Gellesch M."/>
            <person name="Goldberg J."/>
            <person name="Griggs A."/>
            <person name="Gujja S."/>
            <person name="Heiman D."/>
            <person name="Hepburn T."/>
            <person name="Howarth C."/>
            <person name="Jen D."/>
            <person name="Larson L."/>
            <person name="Lewis B."/>
            <person name="Mehta T."/>
            <person name="Park D."/>
            <person name="Pearson M."/>
            <person name="Roberts A."/>
            <person name="Saif S."/>
            <person name="Shea T."/>
            <person name="Shenoy N."/>
            <person name="Sisk P."/>
            <person name="Stolte C."/>
            <person name="Sykes S."/>
            <person name="Walk T."/>
            <person name="White J."/>
            <person name="Yandava C."/>
            <person name="Klein B."/>
            <person name="McEwen J.G."/>
            <person name="Puccia R."/>
            <person name="Goldman G.H."/>
            <person name="Felipe M.S."/>
            <person name="Nino-Vega G."/>
            <person name="San-Blas G."/>
            <person name="Taylor J."/>
            <person name="Mendoza L."/>
            <person name="Galagan J."/>
            <person name="Nusbaum C."/>
            <person name="Birren B."/>
        </authorList>
    </citation>
    <scope>NUCLEOTIDE SEQUENCE</scope>
    <source>
        <strain evidence="1">G186AR</strain>
    </source>
</reference>
<dbReference type="EMBL" id="GG663363">
    <property type="protein sequence ID" value="EEH11049.1"/>
    <property type="molecule type" value="Genomic_DNA"/>
</dbReference>
<dbReference type="InParanoid" id="C0NBK8"/>
<keyword evidence="2" id="KW-1185">Reference proteome</keyword>
<accession>C0NBK8</accession>
<proteinExistence type="predicted"/>
<evidence type="ECO:0000313" key="2">
    <source>
        <dbReference type="Proteomes" id="UP000001631"/>
    </source>
</evidence>
<dbReference type="HOGENOM" id="CLU_2305223_0_0_1"/>
<organism evidence="1 2">
    <name type="scientific">Ajellomyces capsulatus (strain G186AR / H82 / ATCC MYA-2454 / RMSCC 2432)</name>
    <name type="common">Darling's disease fungus</name>
    <name type="synonym">Histoplasma capsulatum</name>
    <dbReference type="NCBI Taxonomy" id="447093"/>
    <lineage>
        <taxon>Eukaryota</taxon>
        <taxon>Fungi</taxon>
        <taxon>Dikarya</taxon>
        <taxon>Ascomycota</taxon>
        <taxon>Pezizomycotina</taxon>
        <taxon>Eurotiomycetes</taxon>
        <taxon>Eurotiomycetidae</taxon>
        <taxon>Onygenales</taxon>
        <taxon>Ajellomycetaceae</taxon>
        <taxon>Histoplasma</taxon>
    </lineage>
</organism>